<dbReference type="InterPro" id="IPR000835">
    <property type="entry name" value="HTH_MarR-typ"/>
</dbReference>
<dbReference type="PROSITE" id="PS50995">
    <property type="entry name" value="HTH_MARR_2"/>
    <property type="match status" value="1"/>
</dbReference>
<dbReference type="AlphaFoldDB" id="A0A124G7Q3"/>
<keyword evidence="3" id="KW-1185">Reference proteome</keyword>
<evidence type="ECO:0000313" key="2">
    <source>
        <dbReference type="EMBL" id="KUL23561.1"/>
    </source>
</evidence>
<dbReference type="SMART" id="SM00347">
    <property type="entry name" value="HTH_MARR"/>
    <property type="match status" value="1"/>
</dbReference>
<dbReference type="SUPFAM" id="SSF46785">
    <property type="entry name" value="Winged helix' DNA-binding domain"/>
    <property type="match status" value="1"/>
</dbReference>
<accession>A0A124G7Q3</accession>
<sequence length="148" mass="16426">MREQALWMADRCLGRRIARLHRLVSRRFDAELRESGLTLPQFEVLSELALFDAPARPSEIAGWLGLERSTISRNLDVLTHRGYVRVAATSSTGRTTRVVVTEAGYHALAEAGPAWQRAQAWISGAVDSGAVDALDRWLTALDLDQQRG</sequence>
<dbReference type="PANTHER" id="PTHR33164:SF105">
    <property type="entry name" value="TRANSCRIPTIONAL REPRESSOR PROTEIN-RELATED"/>
    <property type="match status" value="1"/>
</dbReference>
<organism evidence="2 3">
    <name type="scientific">Actinoplanes awajinensis subsp. mycoplanecinus</name>
    <dbReference type="NCBI Taxonomy" id="135947"/>
    <lineage>
        <taxon>Bacteria</taxon>
        <taxon>Bacillati</taxon>
        <taxon>Actinomycetota</taxon>
        <taxon>Actinomycetes</taxon>
        <taxon>Micromonosporales</taxon>
        <taxon>Micromonosporaceae</taxon>
        <taxon>Actinoplanes</taxon>
    </lineage>
</organism>
<dbReference type="Pfam" id="PF12802">
    <property type="entry name" value="MarR_2"/>
    <property type="match status" value="1"/>
</dbReference>
<proteinExistence type="predicted"/>
<dbReference type="InterPro" id="IPR036388">
    <property type="entry name" value="WH-like_DNA-bd_sf"/>
</dbReference>
<dbReference type="Gene3D" id="1.10.10.10">
    <property type="entry name" value="Winged helix-like DNA-binding domain superfamily/Winged helix DNA-binding domain"/>
    <property type="match status" value="1"/>
</dbReference>
<dbReference type="EMBL" id="LLZH01000331">
    <property type="protein sequence ID" value="KUL23561.1"/>
    <property type="molecule type" value="Genomic_DNA"/>
</dbReference>
<gene>
    <name evidence="2" type="ORF">ADL15_46195</name>
</gene>
<dbReference type="GO" id="GO:0006950">
    <property type="term" value="P:response to stress"/>
    <property type="evidence" value="ECO:0007669"/>
    <property type="project" value="TreeGrafter"/>
</dbReference>
<reference evidence="2 3" key="1">
    <citation type="submission" date="2015-10" db="EMBL/GenBank/DDBJ databases">
        <authorList>
            <person name="Gilbert D.G."/>
        </authorList>
    </citation>
    <scope>NUCLEOTIDE SEQUENCE [LARGE SCALE GENOMIC DNA]</scope>
    <source>
        <strain evidence="2 3">NRRL B-16712</strain>
    </source>
</reference>
<dbReference type="Proteomes" id="UP000053244">
    <property type="component" value="Unassembled WGS sequence"/>
</dbReference>
<evidence type="ECO:0000259" key="1">
    <source>
        <dbReference type="PROSITE" id="PS50995"/>
    </source>
</evidence>
<comment type="caution">
    <text evidence="2">The sequence shown here is derived from an EMBL/GenBank/DDBJ whole genome shotgun (WGS) entry which is preliminary data.</text>
</comment>
<dbReference type="InterPro" id="IPR039422">
    <property type="entry name" value="MarR/SlyA-like"/>
</dbReference>
<dbReference type="GO" id="GO:0003700">
    <property type="term" value="F:DNA-binding transcription factor activity"/>
    <property type="evidence" value="ECO:0007669"/>
    <property type="project" value="InterPro"/>
</dbReference>
<feature type="domain" description="HTH marR-type" evidence="1">
    <location>
        <begin position="10"/>
        <end position="143"/>
    </location>
</feature>
<protein>
    <recommendedName>
        <fullName evidence="1">HTH marR-type domain-containing protein</fullName>
    </recommendedName>
</protein>
<dbReference type="InterPro" id="IPR036390">
    <property type="entry name" value="WH_DNA-bd_sf"/>
</dbReference>
<evidence type="ECO:0000313" key="3">
    <source>
        <dbReference type="Proteomes" id="UP000053244"/>
    </source>
</evidence>
<name>A0A124G7Q3_9ACTN</name>
<dbReference type="PANTHER" id="PTHR33164">
    <property type="entry name" value="TRANSCRIPTIONAL REGULATOR, MARR FAMILY"/>
    <property type="match status" value="1"/>
</dbReference>